<keyword evidence="1" id="KW-0812">Transmembrane</keyword>
<dbReference type="Proteomes" id="UP000323664">
    <property type="component" value="Unassembled WGS sequence"/>
</dbReference>
<comment type="caution">
    <text evidence="2">The sequence shown here is derived from an EMBL/GenBank/DDBJ whole genome shotgun (WGS) entry which is preliminary data.</text>
</comment>
<feature type="transmembrane region" description="Helical" evidence="1">
    <location>
        <begin position="33"/>
        <end position="57"/>
    </location>
</feature>
<keyword evidence="1" id="KW-0472">Membrane</keyword>
<organism evidence="2 3">
    <name type="scientific">Paenibacillus amylolyticus</name>
    <dbReference type="NCBI Taxonomy" id="1451"/>
    <lineage>
        <taxon>Bacteria</taxon>
        <taxon>Bacillati</taxon>
        <taxon>Bacillota</taxon>
        <taxon>Bacilli</taxon>
        <taxon>Bacillales</taxon>
        <taxon>Paenibacillaceae</taxon>
        <taxon>Paenibacillus</taxon>
    </lineage>
</organism>
<evidence type="ECO:0000256" key="1">
    <source>
        <dbReference type="SAM" id="Phobius"/>
    </source>
</evidence>
<dbReference type="EMBL" id="RIAS01000005">
    <property type="protein sequence ID" value="KAA8784387.1"/>
    <property type="molecule type" value="Genomic_DNA"/>
</dbReference>
<reference evidence="2 3" key="1">
    <citation type="journal article" date="2019" name="J. Ind. Microbiol. Biotechnol.">
        <title>Paenibacillus amylolyticus 27C64 has a diverse set of carbohydrate-active enzymes and complete pectin deconstruction system.</title>
        <authorList>
            <person name="Keggi C."/>
            <person name="Doran-Peterson J."/>
        </authorList>
    </citation>
    <scope>NUCLEOTIDE SEQUENCE [LARGE SCALE GENOMIC DNA]</scope>
    <source>
        <strain evidence="2 3">27C64</strain>
    </source>
</reference>
<keyword evidence="1" id="KW-1133">Transmembrane helix</keyword>
<gene>
    <name evidence="2" type="ORF">EC604_11075</name>
</gene>
<feature type="transmembrane region" description="Helical" evidence="1">
    <location>
        <begin position="7"/>
        <end position="27"/>
    </location>
</feature>
<protein>
    <submittedName>
        <fullName evidence="2">Uncharacterized protein</fullName>
    </submittedName>
</protein>
<evidence type="ECO:0000313" key="2">
    <source>
        <dbReference type="EMBL" id="KAA8784387.1"/>
    </source>
</evidence>
<dbReference type="AlphaFoldDB" id="A0A5M9WRX8"/>
<sequence length="63" mass="6803">MKTSKHLGIALGFLAGTTFGSGIAFLFRFSPVQLMLSVALCGLAGILSGLLTSKIWYNRIQER</sequence>
<accession>A0A5M9WRX8</accession>
<evidence type="ECO:0000313" key="3">
    <source>
        <dbReference type="Proteomes" id="UP000323664"/>
    </source>
</evidence>
<dbReference type="OrthoDB" id="2664367at2"/>
<name>A0A5M9WRX8_PAEAM</name>
<dbReference type="RefSeq" id="WP_123064253.1">
    <property type="nucleotide sequence ID" value="NZ_RIAS01000005.1"/>
</dbReference>
<proteinExistence type="predicted"/>